<gene>
    <name evidence="10" type="primary">LOC117140237</name>
</gene>
<dbReference type="InterPro" id="IPR001806">
    <property type="entry name" value="Small_GTPase"/>
</dbReference>
<comment type="similarity">
    <text evidence="2 8">Belongs to the small GTPase superfamily. Ran family.</text>
</comment>
<evidence type="ECO:0000256" key="6">
    <source>
        <dbReference type="ARBA" id="ARBA00023134"/>
    </source>
</evidence>
<dbReference type="GO" id="GO:0005634">
    <property type="term" value="C:nucleus"/>
    <property type="evidence" value="ECO:0007669"/>
    <property type="project" value="UniProtKB-SubCell"/>
</dbReference>
<dbReference type="InterPro" id="IPR027417">
    <property type="entry name" value="P-loop_NTPase"/>
</dbReference>
<dbReference type="GO" id="GO:0006606">
    <property type="term" value="P:protein import into nucleus"/>
    <property type="evidence" value="ECO:0007669"/>
    <property type="project" value="TreeGrafter"/>
</dbReference>
<evidence type="ECO:0000256" key="8">
    <source>
        <dbReference type="RuleBase" id="RU363057"/>
    </source>
</evidence>
<keyword evidence="5 8" id="KW-0653">Protein transport</keyword>
<keyword evidence="4 8" id="KW-0547">Nucleotide-binding</keyword>
<dbReference type="Gene3D" id="3.40.50.300">
    <property type="entry name" value="P-loop containing nucleotide triphosphate hydrolases"/>
    <property type="match status" value="1"/>
</dbReference>
<dbReference type="SMART" id="SM00176">
    <property type="entry name" value="RAN"/>
    <property type="match status" value="1"/>
</dbReference>
<dbReference type="GeneID" id="117140237"/>
<evidence type="ECO:0000256" key="5">
    <source>
        <dbReference type="ARBA" id="ARBA00022927"/>
    </source>
</evidence>
<evidence type="ECO:0000256" key="3">
    <source>
        <dbReference type="ARBA" id="ARBA00022448"/>
    </source>
</evidence>
<organism evidence="9 10">
    <name type="scientific">Drosophila mauritiana</name>
    <name type="common">Fruit fly</name>
    <dbReference type="NCBI Taxonomy" id="7226"/>
    <lineage>
        <taxon>Eukaryota</taxon>
        <taxon>Metazoa</taxon>
        <taxon>Ecdysozoa</taxon>
        <taxon>Arthropoda</taxon>
        <taxon>Hexapoda</taxon>
        <taxon>Insecta</taxon>
        <taxon>Pterygota</taxon>
        <taxon>Neoptera</taxon>
        <taxon>Endopterygota</taxon>
        <taxon>Diptera</taxon>
        <taxon>Brachycera</taxon>
        <taxon>Muscomorpha</taxon>
        <taxon>Ephydroidea</taxon>
        <taxon>Drosophilidae</taxon>
        <taxon>Drosophila</taxon>
        <taxon>Sophophora</taxon>
    </lineage>
</organism>
<comment type="function">
    <text evidence="8">GTP-binding protein involved in nucleocytoplasmic transport. Required for the import of protein into the nucleus and also for RNA export. Involved in chromatin condensation and control of cell cycle.</text>
</comment>
<evidence type="ECO:0000256" key="1">
    <source>
        <dbReference type="ARBA" id="ARBA00004123"/>
    </source>
</evidence>
<dbReference type="GO" id="GO:0000054">
    <property type="term" value="P:ribosomal subunit export from nucleus"/>
    <property type="evidence" value="ECO:0007669"/>
    <property type="project" value="TreeGrafter"/>
</dbReference>
<protein>
    <recommendedName>
        <fullName evidence="8">GTP-binding nuclear protein</fullName>
    </recommendedName>
</protein>
<dbReference type="PROSITE" id="PS51419">
    <property type="entry name" value="RAB"/>
    <property type="match status" value="1"/>
</dbReference>
<dbReference type="PROSITE" id="PS51418">
    <property type="entry name" value="RAN"/>
    <property type="match status" value="1"/>
</dbReference>
<dbReference type="CDD" id="cd00877">
    <property type="entry name" value="Ran"/>
    <property type="match status" value="1"/>
</dbReference>
<dbReference type="GO" id="GO:0005525">
    <property type="term" value="F:GTP binding"/>
    <property type="evidence" value="ECO:0007669"/>
    <property type="project" value="UniProtKB-KW"/>
</dbReference>
<sequence length="217" mass="24904">MQSQEEVKATFKLILIGDGESGKTTFVKRHLTGEFNVQHNATLGVEVNHLLFHTNRGVFRFDVWDTAGHEMFDGLRDGYFIRSQCAIIMFDTAKANTYNNVNRWHRDLVGVCGDIPIVICGNKVDIMPKKSWKTWINFDHKSTLYHIEMSAKTNYNVEKPFVYLLKKLVGDPSLKLVQSPAIQPPKVVFTDEMSRQVERLLDEATSYTLPPTYDFDL</sequence>
<keyword evidence="7 8" id="KW-0539">Nucleus</keyword>
<dbReference type="Pfam" id="PF00071">
    <property type="entry name" value="Ras"/>
    <property type="match status" value="1"/>
</dbReference>
<comment type="subcellular location">
    <subcellularLocation>
        <location evidence="1 8">Nucleus</location>
    </subcellularLocation>
</comment>
<evidence type="ECO:0000313" key="9">
    <source>
        <dbReference type="Proteomes" id="UP000515162"/>
    </source>
</evidence>
<dbReference type="Proteomes" id="UP000515162">
    <property type="component" value="Chromosome 3L"/>
</dbReference>
<evidence type="ECO:0000256" key="7">
    <source>
        <dbReference type="ARBA" id="ARBA00023242"/>
    </source>
</evidence>
<reference evidence="10" key="1">
    <citation type="submission" date="2025-08" db="UniProtKB">
        <authorList>
            <consortium name="RefSeq"/>
        </authorList>
    </citation>
    <scope>IDENTIFICATION</scope>
    <source>
        <strain evidence="10">Mau12</strain>
        <tissue evidence="10">Whole Body</tissue>
    </source>
</reference>
<dbReference type="PANTHER" id="PTHR24071">
    <property type="entry name" value="RAN GTPASE"/>
    <property type="match status" value="1"/>
</dbReference>
<accession>A0A6P8JS22</accession>
<dbReference type="PANTHER" id="PTHR24071:SF0">
    <property type="entry name" value="GTP-BINDING NUCLEAR PROTEIN RAN"/>
    <property type="match status" value="1"/>
</dbReference>
<dbReference type="SUPFAM" id="SSF52540">
    <property type="entry name" value="P-loop containing nucleoside triphosphate hydrolases"/>
    <property type="match status" value="1"/>
</dbReference>
<dbReference type="SMART" id="SM00173">
    <property type="entry name" value="RAS"/>
    <property type="match status" value="1"/>
</dbReference>
<dbReference type="InterPro" id="IPR005225">
    <property type="entry name" value="Small_GTP-bd"/>
</dbReference>
<evidence type="ECO:0000313" key="10">
    <source>
        <dbReference type="RefSeq" id="XP_033158930.1"/>
    </source>
</evidence>
<proteinExistence type="inferred from homology"/>
<dbReference type="RefSeq" id="XP_033158930.1">
    <property type="nucleotide sequence ID" value="XM_033303039.1"/>
</dbReference>
<dbReference type="FunFam" id="3.40.50.300:FF:000369">
    <property type="entry name" value="GTP-binding nuclear protein"/>
    <property type="match status" value="1"/>
</dbReference>
<keyword evidence="3 8" id="KW-0813">Transport</keyword>
<dbReference type="PRINTS" id="PR00627">
    <property type="entry name" value="GTPRANTC4"/>
</dbReference>
<dbReference type="SMART" id="SM00174">
    <property type="entry name" value="RHO"/>
    <property type="match status" value="1"/>
</dbReference>
<evidence type="ECO:0000256" key="4">
    <source>
        <dbReference type="ARBA" id="ARBA00022741"/>
    </source>
</evidence>
<dbReference type="AlphaFoldDB" id="A0A6P8JS22"/>
<keyword evidence="9" id="KW-1185">Reference proteome</keyword>
<dbReference type="SMART" id="SM00175">
    <property type="entry name" value="RAB"/>
    <property type="match status" value="1"/>
</dbReference>
<dbReference type="NCBIfam" id="TIGR00231">
    <property type="entry name" value="small_GTP"/>
    <property type="match status" value="1"/>
</dbReference>
<name>A0A6P8JS22_DROMA</name>
<dbReference type="GO" id="GO:0005737">
    <property type="term" value="C:cytoplasm"/>
    <property type="evidence" value="ECO:0007669"/>
    <property type="project" value="TreeGrafter"/>
</dbReference>
<keyword evidence="6 8" id="KW-0342">GTP-binding</keyword>
<dbReference type="InterPro" id="IPR002041">
    <property type="entry name" value="Ran_GTPase"/>
</dbReference>
<dbReference type="GO" id="GO:0003924">
    <property type="term" value="F:GTPase activity"/>
    <property type="evidence" value="ECO:0007669"/>
    <property type="project" value="InterPro"/>
</dbReference>
<evidence type="ECO:0000256" key="2">
    <source>
        <dbReference type="ARBA" id="ARBA00008028"/>
    </source>
</evidence>